<reference evidence="1" key="1">
    <citation type="submission" date="2022-09" db="EMBL/GenBank/DDBJ databases">
        <title>A Global Phylogenomic Analysis of the Shiitake Genus Lentinula.</title>
        <authorList>
            <consortium name="DOE Joint Genome Institute"/>
            <person name="Sierra-Patev S."/>
            <person name="Min B."/>
            <person name="Naranjo-Ortiz M."/>
            <person name="Looney B."/>
            <person name="Konkel Z."/>
            <person name="Slot J.C."/>
            <person name="Sakamoto Y."/>
            <person name="Steenwyk J.L."/>
            <person name="Rokas A."/>
            <person name="Carro J."/>
            <person name="Camarero S."/>
            <person name="Ferreira P."/>
            <person name="Molpeceres G."/>
            <person name="Ruiz-Duenas F.J."/>
            <person name="Serrano A."/>
            <person name="Henrissat B."/>
            <person name="Drula E."/>
            <person name="Hughes K.W."/>
            <person name="Mata J.L."/>
            <person name="Ishikawa N.K."/>
            <person name="Vargas-Isla R."/>
            <person name="Ushijima S."/>
            <person name="Smith C.A."/>
            <person name="Ahrendt S."/>
            <person name="Andreopoulos W."/>
            <person name="He G."/>
            <person name="Labutti K."/>
            <person name="Lipzen A."/>
            <person name="Ng V."/>
            <person name="Riley R."/>
            <person name="Sandor L."/>
            <person name="Barry K."/>
            <person name="Martinez A.T."/>
            <person name="Xiao Y."/>
            <person name="Gibbons J.G."/>
            <person name="Terashima K."/>
            <person name="Grigoriev I.V."/>
            <person name="Hibbett D.S."/>
        </authorList>
    </citation>
    <scope>NUCLEOTIDE SEQUENCE</scope>
    <source>
        <strain evidence="1">TMI1499</strain>
    </source>
</reference>
<dbReference type="Proteomes" id="UP001163835">
    <property type="component" value="Unassembled WGS sequence"/>
</dbReference>
<accession>A0ACC1UCM2</accession>
<name>A0ACC1UCM2_9AGAR</name>
<evidence type="ECO:0000313" key="1">
    <source>
        <dbReference type="EMBL" id="KAJ3814326.1"/>
    </source>
</evidence>
<keyword evidence="2" id="KW-1185">Reference proteome</keyword>
<gene>
    <name evidence="1" type="ORF">F5876DRAFT_73005</name>
</gene>
<evidence type="ECO:0000313" key="2">
    <source>
        <dbReference type="Proteomes" id="UP001163835"/>
    </source>
</evidence>
<sequence>MNDDARTQNLQSLELPPMPQEDQTVPGKSGHSVLQYANYNISHPSAYVIVIFEEARSVLRDFNMAEAYKSAILQVGLPHLLSSAGPVERPLSLPAENNLVPLQTLLRILNPPEHYTMRLAPAFVVTSLALFTIVHAAPHAPTRQTMTSQADELLVPLPTQRVGAQLPPIQPRPRPPNAPPPSPQMHLDEDPL</sequence>
<comment type="caution">
    <text evidence="1">The sequence shown here is derived from an EMBL/GenBank/DDBJ whole genome shotgun (WGS) entry which is preliminary data.</text>
</comment>
<proteinExistence type="predicted"/>
<protein>
    <submittedName>
        <fullName evidence="1">Uncharacterized protein</fullName>
    </submittedName>
</protein>
<dbReference type="EMBL" id="MU794970">
    <property type="protein sequence ID" value="KAJ3814326.1"/>
    <property type="molecule type" value="Genomic_DNA"/>
</dbReference>
<organism evidence="1 2">
    <name type="scientific">Lentinula aff. lateritia</name>
    <dbReference type="NCBI Taxonomy" id="2804960"/>
    <lineage>
        <taxon>Eukaryota</taxon>
        <taxon>Fungi</taxon>
        <taxon>Dikarya</taxon>
        <taxon>Basidiomycota</taxon>
        <taxon>Agaricomycotina</taxon>
        <taxon>Agaricomycetes</taxon>
        <taxon>Agaricomycetidae</taxon>
        <taxon>Agaricales</taxon>
        <taxon>Marasmiineae</taxon>
        <taxon>Omphalotaceae</taxon>
        <taxon>Lentinula</taxon>
    </lineage>
</organism>